<dbReference type="Proteomes" id="UP000075881">
    <property type="component" value="Unassembled WGS sequence"/>
</dbReference>
<keyword evidence="2" id="KW-1185">Reference proteome</keyword>
<name>A0A182JVD3_9DIPT</name>
<evidence type="ECO:0000313" key="1">
    <source>
        <dbReference type="EnsemblMetazoa" id="ACHR002465-PA"/>
    </source>
</evidence>
<accession>A0A182JVD3</accession>
<dbReference type="AlphaFoldDB" id="A0A182JVD3"/>
<organism evidence="1 2">
    <name type="scientific">Anopheles christyi</name>
    <dbReference type="NCBI Taxonomy" id="43041"/>
    <lineage>
        <taxon>Eukaryota</taxon>
        <taxon>Metazoa</taxon>
        <taxon>Ecdysozoa</taxon>
        <taxon>Arthropoda</taxon>
        <taxon>Hexapoda</taxon>
        <taxon>Insecta</taxon>
        <taxon>Pterygota</taxon>
        <taxon>Neoptera</taxon>
        <taxon>Endopterygota</taxon>
        <taxon>Diptera</taxon>
        <taxon>Nematocera</taxon>
        <taxon>Culicoidea</taxon>
        <taxon>Culicidae</taxon>
        <taxon>Anophelinae</taxon>
        <taxon>Anopheles</taxon>
    </lineage>
</organism>
<protein>
    <submittedName>
        <fullName evidence="1">Uncharacterized protein</fullName>
    </submittedName>
</protein>
<sequence length="177" mass="20729">MPSSKSKLKPKIQFKVSNKKLSQALRKLTKPSQITQKQETLPSCKTNIIKLLNTNAYAQPIEWRQNWLEVFQTSISRHNWETFIRALRLASQSKTFCGLDNIIRNSFLSILTHQIYKDEKALRLYLYTIAPCRNEQDIEFCIETILRTFNGEQNKTIEKAKTNYRQQNTTNSEVIKS</sequence>
<proteinExistence type="predicted"/>
<dbReference type="VEuPathDB" id="VectorBase:ACHR002465"/>
<reference evidence="1" key="2">
    <citation type="submission" date="2020-05" db="UniProtKB">
        <authorList>
            <consortium name="EnsemblMetazoa"/>
        </authorList>
    </citation>
    <scope>IDENTIFICATION</scope>
    <source>
        <strain evidence="1">ACHKN1017</strain>
    </source>
</reference>
<reference evidence="2" key="1">
    <citation type="submission" date="2013-03" db="EMBL/GenBank/DDBJ databases">
        <title>The Genome Sequence of Anopheles christyi ACHKN1017.</title>
        <authorList>
            <consortium name="The Broad Institute Genomics Platform"/>
            <person name="Neafsey D.E."/>
            <person name="Besansky N."/>
            <person name="Walker B."/>
            <person name="Young S.K."/>
            <person name="Zeng Q."/>
            <person name="Gargeya S."/>
            <person name="Fitzgerald M."/>
            <person name="Haas B."/>
            <person name="Abouelleil A."/>
            <person name="Allen A.W."/>
            <person name="Alvarado L."/>
            <person name="Arachchi H.M."/>
            <person name="Berlin A.M."/>
            <person name="Chapman S.B."/>
            <person name="Gainer-Dewar J."/>
            <person name="Goldberg J."/>
            <person name="Griggs A."/>
            <person name="Gujja S."/>
            <person name="Hansen M."/>
            <person name="Howarth C."/>
            <person name="Imamovic A."/>
            <person name="Ireland A."/>
            <person name="Larimer J."/>
            <person name="McCowan C."/>
            <person name="Murphy C."/>
            <person name="Pearson M."/>
            <person name="Poon T.W."/>
            <person name="Priest M."/>
            <person name="Roberts A."/>
            <person name="Saif S."/>
            <person name="Shea T."/>
            <person name="Sisk P."/>
            <person name="Sykes S."/>
            <person name="Wortman J."/>
            <person name="Nusbaum C."/>
            <person name="Birren B."/>
        </authorList>
    </citation>
    <scope>NUCLEOTIDE SEQUENCE [LARGE SCALE GENOMIC DNA]</scope>
    <source>
        <strain evidence="2">ACHKN1017</strain>
    </source>
</reference>
<dbReference type="EnsemblMetazoa" id="ACHR002465-RA">
    <property type="protein sequence ID" value="ACHR002465-PA"/>
    <property type="gene ID" value="ACHR002465"/>
</dbReference>
<evidence type="ECO:0000313" key="2">
    <source>
        <dbReference type="Proteomes" id="UP000075881"/>
    </source>
</evidence>